<accession>A0AAD5DMX7</accession>
<feature type="compositionally biased region" description="Low complexity" evidence="2">
    <location>
        <begin position="828"/>
        <end position="838"/>
    </location>
</feature>
<feature type="compositionally biased region" description="Low complexity" evidence="2">
    <location>
        <begin position="66"/>
        <end position="104"/>
    </location>
</feature>
<feature type="region of interest" description="Disordered" evidence="2">
    <location>
        <begin position="813"/>
        <end position="854"/>
    </location>
</feature>
<feature type="compositionally biased region" description="Low complexity" evidence="2">
    <location>
        <begin position="208"/>
        <end position="227"/>
    </location>
</feature>
<evidence type="ECO:0000256" key="1">
    <source>
        <dbReference type="SAM" id="Coils"/>
    </source>
</evidence>
<gene>
    <name evidence="3" type="ORF">COHA_007106</name>
</gene>
<sequence>MGRLGLASAGEEQEGVESYHSDSSYFEEHSDSDVEPPPVEVAGDDMPGLESDVEASESDGEPTFGRQQRAQQQRAQPQQRTQQQQRAPSKTAPAAAAAAPAGKKAAAKPKPKPKEPQAQFQTEPPPLPEGLVSTLISSSSYVVPMDPMAPAGKKAAKPKPKPKKVPGDDTGDIPGLLSDAASSDAGSSGDEDDFRKPPLPGWRHVRGSRAQAEGAAAKAGAGSFSTGYFATGAAGERSGTAYGGAGAGRKEDLRGPQPGSGGASRPTEQFEAAQQAAAQRARQRKAASAAPVVVEKVEAQVAQDEKIREALRLEEEERKALRKKMGLEEDEEAEVEDPVLGPCSYGEQCNKDPEAHAVKTSHTNRYEFRCSAGHKLFYHRECWLKATVRWVDLKGQEHEKEGRDFKFNSYKKEHRRKCIQPGCEGIVTFIEGPSKYGILNIEEEVRKEQAGQEAAAEELPEWELYKQQEPAPQPPKRNARHSLDESTPAAQRTQREQRAGQAEAGDAGTSAPVAEESEEPSNPTPALPDDMMLRAFKRESSEDELLGLAKARKGKEKGKPAAKDVADIAYEDGAGGKKKKGKGIKLVLDTGLSIAEQRRLQHQQARRAVCCWGRRDVAVLGRHLCLRKTAASEIFEPAAAGNWDMPDTSQRPQRLADSLLEFPDLQEAAELAKEKREEDEERAGRQLYSAALLGALRSFRAEADDLRPDDPHGPSTVLVENLDYKKIRDDEGTRPEMFLRSTFAEYGPVKDLRMYEACRAAAVSFRSTAAAYKAFVLLPQKTLLHSRLAASMLKKWPKEQEVEDLAQAMLAEDQRRAEEGAWEEEEAATTGSLSSAAGPHEDRPSSSASGGRAPLFMERGRVSPAGMPSMSITIPGSAAATAAASAGASGGFAGPGSGGVGAAGSSLGRILGGSLKVNAREFVPGGFASPGLAVSPPTGSAAATAAAAAAAANAAAGLRVAAHEFRPGGPAAGAAGAAAAGAAAAAHAEAEDPLLGQFLSGPLIQASTQTLGVYLSMGDDQFGIQTMYLERVGVITTGHGPAAYSFANF</sequence>
<reference evidence="3" key="1">
    <citation type="submission" date="2020-11" db="EMBL/GenBank/DDBJ databases">
        <title>Chlorella ohadii genome sequencing and assembly.</title>
        <authorList>
            <person name="Murik O."/>
            <person name="Treves H."/>
            <person name="Kedem I."/>
            <person name="Shotland Y."/>
            <person name="Kaplan A."/>
        </authorList>
    </citation>
    <scope>NUCLEOTIDE SEQUENCE</scope>
    <source>
        <strain evidence="3">1</strain>
    </source>
</reference>
<keyword evidence="1" id="KW-0175">Coiled coil</keyword>
<dbReference type="AlphaFoldDB" id="A0AAD5DMX7"/>
<dbReference type="GO" id="GO:0003676">
    <property type="term" value="F:nucleic acid binding"/>
    <property type="evidence" value="ECO:0007669"/>
    <property type="project" value="InterPro"/>
</dbReference>
<keyword evidence="4" id="KW-1185">Reference proteome</keyword>
<feature type="compositionally biased region" description="Low complexity" evidence="2">
    <location>
        <begin position="272"/>
        <end position="289"/>
    </location>
</feature>
<feature type="compositionally biased region" description="Basic residues" evidence="2">
    <location>
        <begin position="154"/>
        <end position="164"/>
    </location>
</feature>
<proteinExistence type="predicted"/>
<dbReference type="InterPro" id="IPR035979">
    <property type="entry name" value="RBD_domain_sf"/>
</dbReference>
<feature type="coiled-coil region" evidence="1">
    <location>
        <begin position="294"/>
        <end position="331"/>
    </location>
</feature>
<evidence type="ECO:0000313" key="3">
    <source>
        <dbReference type="EMBL" id="KAI7839101.1"/>
    </source>
</evidence>
<comment type="caution">
    <text evidence="3">The sequence shown here is derived from an EMBL/GenBank/DDBJ whole genome shotgun (WGS) entry which is preliminary data.</text>
</comment>
<feature type="region of interest" description="Disordered" evidence="2">
    <location>
        <begin position="1"/>
        <end position="289"/>
    </location>
</feature>
<feature type="compositionally biased region" description="Low complexity" evidence="2">
    <location>
        <begin position="144"/>
        <end position="153"/>
    </location>
</feature>
<name>A0AAD5DMX7_9CHLO</name>
<feature type="compositionally biased region" description="Low complexity" evidence="2">
    <location>
        <begin position="175"/>
        <end position="188"/>
    </location>
</feature>
<evidence type="ECO:0000313" key="4">
    <source>
        <dbReference type="Proteomes" id="UP001205105"/>
    </source>
</evidence>
<dbReference type="EMBL" id="JADXDR010000107">
    <property type="protein sequence ID" value="KAI7839101.1"/>
    <property type="molecule type" value="Genomic_DNA"/>
</dbReference>
<protein>
    <submittedName>
        <fullName evidence="3">Uncharacterized protein</fullName>
    </submittedName>
</protein>
<evidence type="ECO:0000256" key="2">
    <source>
        <dbReference type="SAM" id="MobiDB-lite"/>
    </source>
</evidence>
<feature type="region of interest" description="Disordered" evidence="2">
    <location>
        <begin position="449"/>
        <end position="529"/>
    </location>
</feature>
<dbReference type="Proteomes" id="UP001205105">
    <property type="component" value="Unassembled WGS sequence"/>
</dbReference>
<feature type="compositionally biased region" description="Acidic residues" evidence="2">
    <location>
        <begin position="51"/>
        <end position="60"/>
    </location>
</feature>
<organism evidence="3 4">
    <name type="scientific">Chlorella ohadii</name>
    <dbReference type="NCBI Taxonomy" id="2649997"/>
    <lineage>
        <taxon>Eukaryota</taxon>
        <taxon>Viridiplantae</taxon>
        <taxon>Chlorophyta</taxon>
        <taxon>core chlorophytes</taxon>
        <taxon>Trebouxiophyceae</taxon>
        <taxon>Chlorellales</taxon>
        <taxon>Chlorellaceae</taxon>
        <taxon>Chlorella clade</taxon>
        <taxon>Chlorella</taxon>
    </lineage>
</organism>
<dbReference type="SUPFAM" id="SSF54928">
    <property type="entry name" value="RNA-binding domain, RBD"/>
    <property type="match status" value="1"/>
</dbReference>